<sequence length="329" mass="36918">MVGDPEWLPHAFDADGKTLTFVQVPRDARAELMFLFDAHFAGRFKKASFPTMELLTESQSTVRAPMHFIFHTSFAGSTLLARALEMPGIATSMSEPAIYANLANRVTDRSERAAANRLELVLRLMERPFVQNESIIVKQSSFANGLAEQILRARTESCAVLLYSDLQTYLLSLLKRGLKGRIWGRKLFTTVRSWSGLRLDLPEGELFELTDMQVSALAWLLQIHHFGELKRAFGPRVMPLDSDDFFSDSATTLHRVSALFGLGLNQERAIEIAAGPVFAKHSKFTDRDYDVEARRRDSEAAENANAEEISMVVKWLATFAAHLGVNLRP</sequence>
<proteinExistence type="predicted"/>
<dbReference type="Gene3D" id="3.40.50.300">
    <property type="entry name" value="P-loop containing nucleotide triphosphate hydrolases"/>
    <property type="match status" value="1"/>
</dbReference>
<evidence type="ECO:0008006" key="3">
    <source>
        <dbReference type="Google" id="ProtNLM"/>
    </source>
</evidence>
<gene>
    <name evidence="1" type="ORF">LZ536_02555</name>
</gene>
<dbReference type="EMBL" id="JAMGBD010000001">
    <property type="protein sequence ID" value="MCL6682782.1"/>
    <property type="molecule type" value="Genomic_DNA"/>
</dbReference>
<dbReference type="InterPro" id="IPR027417">
    <property type="entry name" value="P-loop_NTPase"/>
</dbReference>
<reference evidence="1" key="1">
    <citation type="submission" date="2022-05" db="EMBL/GenBank/DDBJ databases">
        <authorList>
            <person name="Jo J.-H."/>
            <person name="Im W.-T."/>
        </authorList>
    </citation>
    <scope>NUCLEOTIDE SEQUENCE</scope>
    <source>
        <strain evidence="1">SE158</strain>
    </source>
</reference>
<accession>A0ABT0RJH9</accession>
<dbReference type="Proteomes" id="UP001165363">
    <property type="component" value="Unassembled WGS sequence"/>
</dbReference>
<protein>
    <recommendedName>
        <fullName evidence="3">Sulfotransferase family protein</fullName>
    </recommendedName>
</protein>
<evidence type="ECO:0000313" key="2">
    <source>
        <dbReference type="Proteomes" id="UP001165363"/>
    </source>
</evidence>
<keyword evidence="2" id="KW-1185">Reference proteome</keyword>
<comment type="caution">
    <text evidence="1">The sequence shown here is derived from an EMBL/GenBank/DDBJ whole genome shotgun (WGS) entry which is preliminary data.</text>
</comment>
<name>A0ABT0RJH9_9SPHN</name>
<organism evidence="1 2">
    <name type="scientific">Sphingomonas alba</name>
    <dbReference type="NCBI Taxonomy" id="2908208"/>
    <lineage>
        <taxon>Bacteria</taxon>
        <taxon>Pseudomonadati</taxon>
        <taxon>Pseudomonadota</taxon>
        <taxon>Alphaproteobacteria</taxon>
        <taxon>Sphingomonadales</taxon>
        <taxon>Sphingomonadaceae</taxon>
        <taxon>Sphingomonas</taxon>
    </lineage>
</organism>
<dbReference type="RefSeq" id="WP_249846733.1">
    <property type="nucleotide sequence ID" value="NZ_JAMGBD010000001.1"/>
</dbReference>
<evidence type="ECO:0000313" key="1">
    <source>
        <dbReference type="EMBL" id="MCL6682782.1"/>
    </source>
</evidence>
<dbReference type="SUPFAM" id="SSF52540">
    <property type="entry name" value="P-loop containing nucleoside triphosphate hydrolases"/>
    <property type="match status" value="1"/>
</dbReference>